<evidence type="ECO:0000313" key="1">
    <source>
        <dbReference type="EMBL" id="KII66280.1"/>
    </source>
</evidence>
<organism evidence="1 2">
    <name type="scientific">Thelohanellus kitauei</name>
    <name type="common">Myxosporean</name>
    <dbReference type="NCBI Taxonomy" id="669202"/>
    <lineage>
        <taxon>Eukaryota</taxon>
        <taxon>Metazoa</taxon>
        <taxon>Cnidaria</taxon>
        <taxon>Myxozoa</taxon>
        <taxon>Myxosporea</taxon>
        <taxon>Bivalvulida</taxon>
        <taxon>Platysporina</taxon>
        <taxon>Myxobolidae</taxon>
        <taxon>Thelohanellus</taxon>
    </lineage>
</organism>
<proteinExistence type="predicted"/>
<reference evidence="1 2" key="1">
    <citation type="journal article" date="2014" name="Genome Biol. Evol.">
        <title>The genome of the myxosporean Thelohanellus kitauei shows adaptations to nutrient acquisition within its fish host.</title>
        <authorList>
            <person name="Yang Y."/>
            <person name="Xiong J."/>
            <person name="Zhou Z."/>
            <person name="Huo F."/>
            <person name="Miao W."/>
            <person name="Ran C."/>
            <person name="Liu Y."/>
            <person name="Zhang J."/>
            <person name="Feng J."/>
            <person name="Wang M."/>
            <person name="Wang M."/>
            <person name="Wang L."/>
            <person name="Yao B."/>
        </authorList>
    </citation>
    <scope>NUCLEOTIDE SEQUENCE [LARGE SCALE GENOMIC DNA]</scope>
    <source>
        <strain evidence="1">Wuqing</strain>
    </source>
</reference>
<name>A0A0C2MPJ7_THEKT</name>
<dbReference type="Proteomes" id="UP000031668">
    <property type="component" value="Unassembled WGS sequence"/>
</dbReference>
<gene>
    <name evidence="1" type="ORF">RF11_06693</name>
</gene>
<dbReference type="AlphaFoldDB" id="A0A0C2MPJ7"/>
<protein>
    <submittedName>
        <fullName evidence="1">Uncharacterized protein</fullName>
    </submittedName>
</protein>
<dbReference type="EMBL" id="JWZT01003568">
    <property type="protein sequence ID" value="KII66280.1"/>
    <property type="molecule type" value="Genomic_DNA"/>
</dbReference>
<keyword evidence="2" id="KW-1185">Reference proteome</keyword>
<sequence length="117" mass="13862">MLSRKYDFLLDRNLSFPAHSLFLSENEDILLNKDWQRSIKGQWEYDSNGKRPMGCAKKAQQTFVFPMYHMGNHFKYPILCKYFHETLLGIPWDGTSTNMMGWEWDSKICHIANLSYS</sequence>
<comment type="caution">
    <text evidence="1">The sequence shown here is derived from an EMBL/GenBank/DDBJ whole genome shotgun (WGS) entry which is preliminary data.</text>
</comment>
<evidence type="ECO:0000313" key="2">
    <source>
        <dbReference type="Proteomes" id="UP000031668"/>
    </source>
</evidence>
<accession>A0A0C2MPJ7</accession>